<dbReference type="Proteomes" id="UP000053105">
    <property type="component" value="Unassembled WGS sequence"/>
</dbReference>
<organism evidence="2 3">
    <name type="scientific">Melipona quadrifasciata</name>
    <dbReference type="NCBI Taxonomy" id="166423"/>
    <lineage>
        <taxon>Eukaryota</taxon>
        <taxon>Metazoa</taxon>
        <taxon>Ecdysozoa</taxon>
        <taxon>Arthropoda</taxon>
        <taxon>Hexapoda</taxon>
        <taxon>Insecta</taxon>
        <taxon>Pterygota</taxon>
        <taxon>Neoptera</taxon>
        <taxon>Endopterygota</taxon>
        <taxon>Hymenoptera</taxon>
        <taxon>Apocrita</taxon>
        <taxon>Aculeata</taxon>
        <taxon>Apoidea</taxon>
        <taxon>Anthophila</taxon>
        <taxon>Apidae</taxon>
        <taxon>Melipona</taxon>
    </lineage>
</organism>
<proteinExistence type="predicted"/>
<dbReference type="InterPro" id="IPR000421">
    <property type="entry name" value="FA58C"/>
</dbReference>
<keyword evidence="2" id="KW-0675">Receptor</keyword>
<dbReference type="EMBL" id="KQ435771">
    <property type="protein sequence ID" value="KOX75140.1"/>
    <property type="molecule type" value="Genomic_DNA"/>
</dbReference>
<gene>
    <name evidence="2" type="ORF">WN51_14287</name>
</gene>
<dbReference type="AlphaFoldDB" id="A0A0M9A0Z8"/>
<evidence type="ECO:0000313" key="2">
    <source>
        <dbReference type="EMBL" id="KOX75140.1"/>
    </source>
</evidence>
<dbReference type="OrthoDB" id="10250488at2759"/>
<evidence type="ECO:0000259" key="1">
    <source>
        <dbReference type="Pfam" id="PF00754"/>
    </source>
</evidence>
<protein>
    <submittedName>
        <fullName evidence="2">Nuclear receptor 2C2-associated protein</fullName>
    </submittedName>
</protein>
<sequence>MMCLLKQYNFECRVSSILNKNNRSYGKNYMFDNCSETCWNSDAGTPQWVIIDFEQECEVRSFEIEFQGGFVGKNCHLEVGNKETKFHESFYPEDKNAIQIFNLKNAKKAKTFKFIFNESTDFYGRIIIYKLSLYS</sequence>
<dbReference type="STRING" id="166423.A0A0M9A0Z8"/>
<reference evidence="2 3" key="1">
    <citation type="submission" date="2015-07" db="EMBL/GenBank/DDBJ databases">
        <title>The genome of Melipona quadrifasciata.</title>
        <authorList>
            <person name="Pan H."/>
            <person name="Kapheim K."/>
        </authorList>
    </citation>
    <scope>NUCLEOTIDE SEQUENCE [LARGE SCALE GENOMIC DNA]</scope>
    <source>
        <strain evidence="2">0111107301</strain>
        <tissue evidence="2">Whole body</tissue>
    </source>
</reference>
<name>A0A0M9A0Z8_9HYME</name>
<dbReference type="InterPro" id="IPR008979">
    <property type="entry name" value="Galactose-bd-like_sf"/>
</dbReference>
<dbReference type="Gene3D" id="2.60.120.260">
    <property type="entry name" value="Galactose-binding domain-like"/>
    <property type="match status" value="1"/>
</dbReference>
<keyword evidence="3" id="KW-1185">Reference proteome</keyword>
<feature type="domain" description="F5/8 type C" evidence="1">
    <location>
        <begin position="21"/>
        <end position="119"/>
    </location>
</feature>
<evidence type="ECO:0000313" key="3">
    <source>
        <dbReference type="Proteomes" id="UP000053105"/>
    </source>
</evidence>
<dbReference type="Pfam" id="PF00754">
    <property type="entry name" value="F5_F8_type_C"/>
    <property type="match status" value="1"/>
</dbReference>
<accession>A0A0M9A0Z8</accession>
<dbReference type="SUPFAM" id="SSF49785">
    <property type="entry name" value="Galactose-binding domain-like"/>
    <property type="match status" value="1"/>
</dbReference>